<dbReference type="Pfam" id="PF10035">
    <property type="entry name" value="DUF2179"/>
    <property type="match status" value="1"/>
</dbReference>
<dbReference type="EMBL" id="VIKS01000001">
    <property type="protein sequence ID" value="TQV89606.1"/>
    <property type="molecule type" value="Genomic_DNA"/>
</dbReference>
<sequence>MSEFKRSEFKNIVFITLGSAILACGVAFFLLPAEIATGGTPGMAMLVHFLTDISTGVAMLLINIPLLAIGIRFIDLKFAIRTIYSMLVTALSVDLLVSQVDFPTINSLLLSTLYGGTCIGAGVGLVLKGHASAGGTTIIAKIVSSYSHIKPAQVVLILDALIIIAIGFIFADMERVLWSMLSIYATTQVIDKILTGAVPEKIVHIVSEKADRIGLDITEQLGRDGTILSGQNLTGEQSKNILFVVVGARRIPTLRNIVLGIDPKALMLVMEASEMSGSSRRVN</sequence>
<keyword evidence="2" id="KW-1003">Cell membrane</keyword>
<feature type="transmembrane region" description="Helical" evidence="6">
    <location>
        <begin position="152"/>
        <end position="171"/>
    </location>
</feature>
<dbReference type="GO" id="GO:0005886">
    <property type="term" value="C:plasma membrane"/>
    <property type="evidence" value="ECO:0007669"/>
    <property type="project" value="UniProtKB-SubCell"/>
</dbReference>
<dbReference type="InterPro" id="IPR051461">
    <property type="entry name" value="UPF0750_membrane"/>
</dbReference>
<dbReference type="PROSITE" id="PS51257">
    <property type="entry name" value="PROKAR_LIPOPROTEIN"/>
    <property type="match status" value="1"/>
</dbReference>
<dbReference type="RefSeq" id="WP_142891670.1">
    <property type="nucleotide sequence ID" value="NZ_ML660160.1"/>
</dbReference>
<feature type="transmembrane region" description="Helical" evidence="6">
    <location>
        <begin position="83"/>
        <end position="100"/>
    </location>
</feature>
<dbReference type="InterPro" id="IPR003740">
    <property type="entry name" value="YitT"/>
</dbReference>
<dbReference type="CDD" id="cd16380">
    <property type="entry name" value="YitT_C"/>
    <property type="match status" value="1"/>
</dbReference>
<dbReference type="Proteomes" id="UP000315439">
    <property type="component" value="Unassembled WGS sequence"/>
</dbReference>
<reference evidence="8 9" key="1">
    <citation type="submission" date="2019-07" db="EMBL/GenBank/DDBJ databases">
        <title>Draft genome for Aliikangiella sp. M105.</title>
        <authorList>
            <person name="Wang G."/>
        </authorList>
    </citation>
    <scope>NUCLEOTIDE SEQUENCE [LARGE SCALE GENOMIC DNA]</scope>
    <source>
        <strain evidence="8 9">M105</strain>
    </source>
</reference>
<dbReference type="AlphaFoldDB" id="A0A545UJG6"/>
<accession>A0A545UJG6</accession>
<dbReference type="InterPro" id="IPR015867">
    <property type="entry name" value="N-reg_PII/ATP_PRibTrfase_C"/>
</dbReference>
<gene>
    <name evidence="8" type="ORF">FLL46_01610</name>
</gene>
<evidence type="ECO:0000256" key="2">
    <source>
        <dbReference type="ARBA" id="ARBA00022475"/>
    </source>
</evidence>
<evidence type="ECO:0000256" key="3">
    <source>
        <dbReference type="ARBA" id="ARBA00022692"/>
    </source>
</evidence>
<proteinExistence type="predicted"/>
<evidence type="ECO:0000256" key="4">
    <source>
        <dbReference type="ARBA" id="ARBA00022989"/>
    </source>
</evidence>
<evidence type="ECO:0000256" key="6">
    <source>
        <dbReference type="SAM" id="Phobius"/>
    </source>
</evidence>
<protein>
    <submittedName>
        <fullName evidence="8">YitT family protein</fullName>
    </submittedName>
</protein>
<keyword evidence="9" id="KW-1185">Reference proteome</keyword>
<evidence type="ECO:0000256" key="5">
    <source>
        <dbReference type="ARBA" id="ARBA00023136"/>
    </source>
</evidence>
<evidence type="ECO:0000313" key="9">
    <source>
        <dbReference type="Proteomes" id="UP000315439"/>
    </source>
</evidence>
<dbReference type="PANTHER" id="PTHR33545:SF5">
    <property type="entry name" value="UPF0750 MEMBRANE PROTEIN YITT"/>
    <property type="match status" value="1"/>
</dbReference>
<feature type="transmembrane region" description="Helical" evidence="6">
    <location>
        <begin position="12"/>
        <end position="33"/>
    </location>
</feature>
<dbReference type="PANTHER" id="PTHR33545">
    <property type="entry name" value="UPF0750 MEMBRANE PROTEIN YITT-RELATED"/>
    <property type="match status" value="1"/>
</dbReference>
<dbReference type="PIRSF" id="PIRSF006483">
    <property type="entry name" value="Membrane_protein_YitT"/>
    <property type="match status" value="1"/>
</dbReference>
<evidence type="ECO:0000313" key="8">
    <source>
        <dbReference type="EMBL" id="TQV89606.1"/>
    </source>
</evidence>
<keyword evidence="3 6" id="KW-0812">Transmembrane</keyword>
<dbReference type="Pfam" id="PF02588">
    <property type="entry name" value="YitT_membrane"/>
    <property type="match status" value="1"/>
</dbReference>
<evidence type="ECO:0000256" key="1">
    <source>
        <dbReference type="ARBA" id="ARBA00004651"/>
    </source>
</evidence>
<dbReference type="InterPro" id="IPR019264">
    <property type="entry name" value="DUF2179"/>
</dbReference>
<evidence type="ECO:0000259" key="7">
    <source>
        <dbReference type="Pfam" id="PF10035"/>
    </source>
</evidence>
<name>A0A545UJG6_9GAMM</name>
<keyword evidence="4 6" id="KW-1133">Transmembrane helix</keyword>
<comment type="caution">
    <text evidence="8">The sequence shown here is derived from an EMBL/GenBank/DDBJ whole genome shotgun (WGS) entry which is preliminary data.</text>
</comment>
<feature type="transmembrane region" description="Helical" evidence="6">
    <location>
        <begin position="53"/>
        <end position="71"/>
    </location>
</feature>
<dbReference type="OrthoDB" id="3296441at2"/>
<comment type="subcellular location">
    <subcellularLocation>
        <location evidence="1">Cell membrane</location>
        <topology evidence="1">Multi-pass membrane protein</topology>
    </subcellularLocation>
</comment>
<keyword evidence="5 6" id="KW-0472">Membrane</keyword>
<dbReference type="Gene3D" id="3.30.70.120">
    <property type="match status" value="1"/>
</dbReference>
<feature type="domain" description="DUF2179" evidence="7">
    <location>
        <begin position="224"/>
        <end position="277"/>
    </location>
</feature>
<organism evidence="8 9">
    <name type="scientific">Aliikangiella coralliicola</name>
    <dbReference type="NCBI Taxonomy" id="2592383"/>
    <lineage>
        <taxon>Bacteria</taxon>
        <taxon>Pseudomonadati</taxon>
        <taxon>Pseudomonadota</taxon>
        <taxon>Gammaproteobacteria</taxon>
        <taxon>Oceanospirillales</taxon>
        <taxon>Pleioneaceae</taxon>
        <taxon>Aliikangiella</taxon>
    </lineage>
</organism>